<dbReference type="OrthoDB" id="9791355at2"/>
<dbReference type="InterPro" id="IPR022689">
    <property type="entry name" value="Iron_dep_repressor"/>
</dbReference>
<dbReference type="SMART" id="SM00529">
    <property type="entry name" value="HTH_DTXR"/>
    <property type="match status" value="1"/>
</dbReference>
<evidence type="ECO:0000313" key="8">
    <source>
        <dbReference type="EMBL" id="ADY72916.1"/>
    </source>
</evidence>
<sequence length="141" mass="16788">MTNEKLAPRLEDYLETIYLLEKKNGVARVKEIANERSVKMPTVTDVLRRLSERGYILYEPYGYVRTTEKGREYAENLYKKHEVLKDFMKTVLQLPPEIAEKEGCLMEHHLSKETVRKIQKLVDFFREKGLSEEFKEFLWKG</sequence>
<dbReference type="Gene3D" id="1.10.10.10">
    <property type="entry name" value="Winged helix-like DNA-binding domain superfamily/Winged helix DNA-binding domain"/>
    <property type="match status" value="1"/>
</dbReference>
<dbReference type="GO" id="GO:0046983">
    <property type="term" value="F:protein dimerization activity"/>
    <property type="evidence" value="ECO:0007669"/>
    <property type="project" value="InterPro"/>
</dbReference>
<evidence type="ECO:0000256" key="2">
    <source>
        <dbReference type="ARBA" id="ARBA00022386"/>
    </source>
</evidence>
<dbReference type="STRING" id="868864.Dester_0259"/>
<keyword evidence="3" id="KW-0805">Transcription regulation</keyword>
<dbReference type="EMBL" id="CP002543">
    <property type="protein sequence ID" value="ADY72916.1"/>
    <property type="molecule type" value="Genomic_DNA"/>
</dbReference>
<keyword evidence="5" id="KW-0804">Transcription</keyword>
<dbReference type="InterPro" id="IPR022687">
    <property type="entry name" value="HTH_DTXR"/>
</dbReference>
<dbReference type="SUPFAM" id="SSF46785">
    <property type="entry name" value="Winged helix' DNA-binding domain"/>
    <property type="match status" value="1"/>
</dbReference>
<keyword evidence="9" id="KW-1185">Reference proteome</keyword>
<evidence type="ECO:0000256" key="1">
    <source>
        <dbReference type="ARBA" id="ARBA00007871"/>
    </source>
</evidence>
<dbReference type="AlphaFoldDB" id="F0S1R1"/>
<dbReference type="Proteomes" id="UP000007102">
    <property type="component" value="Chromosome"/>
</dbReference>
<dbReference type="RefSeq" id="WP_013637875.1">
    <property type="nucleotide sequence ID" value="NC_015185.1"/>
</dbReference>
<reference evidence="9" key="2">
    <citation type="submission" date="2011-02" db="EMBL/GenBank/DDBJ databases">
        <title>The complete genome of Desulfurobacterium thermolithotrophum DSM 11699.</title>
        <authorList>
            <consortium name="US DOE Joint Genome Institute (JGI-PGF)"/>
            <person name="Lucas S."/>
            <person name="Copeland A."/>
            <person name="Lapidus A."/>
            <person name="Bruce D."/>
            <person name="Goodwin L."/>
            <person name="Pitluck S."/>
            <person name="Kyrpides N."/>
            <person name="Mavromatis K."/>
            <person name="Pagani I."/>
            <person name="Ivanova N."/>
            <person name="Mikhailova N."/>
            <person name="Daligault H."/>
            <person name="Detter J.C."/>
            <person name="Tapia R."/>
            <person name="Han C."/>
            <person name="Land M."/>
            <person name="Hauser L."/>
            <person name="Markowitz V."/>
            <person name="Cheng J.-F."/>
            <person name="Hugenholtz P."/>
            <person name="Woyke T."/>
            <person name="Wu D."/>
            <person name="Spring S."/>
            <person name="Brambilla E."/>
            <person name="Klenk H.-P."/>
            <person name="Eisen J.A."/>
        </authorList>
    </citation>
    <scope>NUCLEOTIDE SEQUENCE [LARGE SCALE GENOMIC DNA]</scope>
    <source>
        <strain evidence="9">DSM 11699 / BSA</strain>
    </source>
</reference>
<dbReference type="InterPro" id="IPR050536">
    <property type="entry name" value="DtxR_MntR_Metal-Reg"/>
</dbReference>
<name>F0S1R1_DESTD</name>
<evidence type="ECO:0000259" key="7">
    <source>
        <dbReference type="PROSITE" id="PS50944"/>
    </source>
</evidence>
<dbReference type="GO" id="GO:0003677">
    <property type="term" value="F:DNA binding"/>
    <property type="evidence" value="ECO:0007669"/>
    <property type="project" value="UniProtKB-KW"/>
</dbReference>
<dbReference type="InterPro" id="IPR036388">
    <property type="entry name" value="WH-like_DNA-bd_sf"/>
</dbReference>
<evidence type="ECO:0000256" key="5">
    <source>
        <dbReference type="ARBA" id="ARBA00023163"/>
    </source>
</evidence>
<dbReference type="Pfam" id="PF02742">
    <property type="entry name" value="Fe_dep_repr_C"/>
    <property type="match status" value="1"/>
</dbReference>
<dbReference type="PANTHER" id="PTHR33238:SF7">
    <property type="entry name" value="IRON-DEPENDENT TRANSCRIPTIONAL REGULATOR"/>
    <property type="match status" value="1"/>
</dbReference>
<organism evidence="8 9">
    <name type="scientific">Desulfurobacterium thermolithotrophum (strain DSM 11699 / BSA)</name>
    <dbReference type="NCBI Taxonomy" id="868864"/>
    <lineage>
        <taxon>Bacteria</taxon>
        <taxon>Pseudomonadati</taxon>
        <taxon>Aquificota</taxon>
        <taxon>Aquificia</taxon>
        <taxon>Desulfurobacteriales</taxon>
        <taxon>Desulfurobacteriaceae</taxon>
        <taxon>Desulfurobacterium</taxon>
    </lineage>
</organism>
<dbReference type="PROSITE" id="PS50944">
    <property type="entry name" value="HTH_DTXR"/>
    <property type="match status" value="1"/>
</dbReference>
<feature type="domain" description="HTH dtxR-type" evidence="7">
    <location>
        <begin position="1"/>
        <end position="67"/>
    </location>
</feature>
<dbReference type="InterPro" id="IPR036390">
    <property type="entry name" value="WH_DNA-bd_sf"/>
</dbReference>
<comment type="similarity">
    <text evidence="1">Belongs to the DtxR/MntR family.</text>
</comment>
<evidence type="ECO:0000256" key="3">
    <source>
        <dbReference type="ARBA" id="ARBA00023015"/>
    </source>
</evidence>
<dbReference type="Pfam" id="PF01325">
    <property type="entry name" value="Fe_dep_repress"/>
    <property type="match status" value="1"/>
</dbReference>
<evidence type="ECO:0000256" key="4">
    <source>
        <dbReference type="ARBA" id="ARBA00023125"/>
    </source>
</evidence>
<evidence type="ECO:0000256" key="6">
    <source>
        <dbReference type="ARBA" id="ARBA00025185"/>
    </source>
</evidence>
<keyword evidence="4" id="KW-0238">DNA-binding</keyword>
<dbReference type="PANTHER" id="PTHR33238">
    <property type="entry name" value="IRON (METAL) DEPENDENT REPRESSOR, DTXR FAMILY"/>
    <property type="match status" value="1"/>
</dbReference>
<dbReference type="InParanoid" id="F0S1R1"/>
<dbReference type="InterPro" id="IPR001367">
    <property type="entry name" value="Fe_dep_repressor"/>
</dbReference>
<dbReference type="HOGENOM" id="CLU_069532_3_0_0"/>
<dbReference type="GO" id="GO:0003700">
    <property type="term" value="F:DNA-binding transcription factor activity"/>
    <property type="evidence" value="ECO:0007669"/>
    <property type="project" value="InterPro"/>
</dbReference>
<dbReference type="eggNOG" id="COG1321">
    <property type="taxonomic scope" value="Bacteria"/>
</dbReference>
<dbReference type="InterPro" id="IPR036421">
    <property type="entry name" value="Fe_dep_repressor_sf"/>
</dbReference>
<dbReference type="GO" id="GO:0046914">
    <property type="term" value="F:transition metal ion binding"/>
    <property type="evidence" value="ECO:0007669"/>
    <property type="project" value="InterPro"/>
</dbReference>
<dbReference type="SUPFAM" id="SSF47979">
    <property type="entry name" value="Iron-dependent repressor protein, dimerization domain"/>
    <property type="match status" value="1"/>
</dbReference>
<gene>
    <name evidence="8" type="ordered locus">Dester_0259</name>
</gene>
<accession>F0S1R1</accession>
<proteinExistence type="inferred from homology"/>
<comment type="function">
    <text evidence="6">In the presence of manganese, represses expression of mntH and mntS. Up-regulates expression of mntP.</text>
</comment>
<evidence type="ECO:0000313" key="9">
    <source>
        <dbReference type="Proteomes" id="UP000007102"/>
    </source>
</evidence>
<dbReference type="KEGG" id="dte:Dester_0259"/>
<protein>
    <recommendedName>
        <fullName evidence="2">Transcriptional regulator MntR</fullName>
    </recommendedName>
</protein>
<dbReference type="Gene3D" id="1.10.60.10">
    <property type="entry name" value="Iron dependent repressor, metal binding and dimerisation domain"/>
    <property type="match status" value="1"/>
</dbReference>
<dbReference type="FunCoup" id="F0S1R1">
    <property type="interactions" value="22"/>
</dbReference>
<reference evidence="8 9" key="1">
    <citation type="journal article" date="2011" name="Stand. Genomic Sci.">
        <title>Complete genome sequence of the thermophilic sulfur-reducer Desulfurobacterium thermolithotrophum type strain (BSA(T)) from a deep-sea hydrothermal vent.</title>
        <authorList>
            <person name="Goker M."/>
            <person name="Daligault H."/>
            <person name="Mwirichia R."/>
            <person name="Lapidus A."/>
            <person name="Lucas S."/>
            <person name="Deshpande S."/>
            <person name="Pagani I."/>
            <person name="Tapia R."/>
            <person name="Cheng J.F."/>
            <person name="Goodwin L."/>
            <person name="Pitluck S."/>
            <person name="Liolios K."/>
            <person name="Ivanova N."/>
            <person name="Mavromatis K."/>
            <person name="Mikhailova N."/>
            <person name="Pati A."/>
            <person name="Chen A."/>
            <person name="Palaniappan K."/>
            <person name="Han C."/>
            <person name="Land M."/>
            <person name="Hauser L."/>
            <person name="Pan C."/>
            <person name="Brambilla E.M."/>
            <person name="Rohde M."/>
            <person name="Spring S."/>
            <person name="Sikorski J."/>
            <person name="Wirth R."/>
            <person name="Detter J.C."/>
            <person name="Woyke T."/>
            <person name="Bristow J."/>
            <person name="Eisen J.A."/>
            <person name="Markowitz V."/>
            <person name="Hugenholtz P."/>
            <person name="Kyrpides N.C."/>
            <person name="Klenk H.P."/>
        </authorList>
    </citation>
    <scope>NUCLEOTIDE SEQUENCE [LARGE SCALE GENOMIC DNA]</scope>
    <source>
        <strain evidence="9">DSM 11699 / BSA</strain>
    </source>
</reference>